<accession>A0A068WQJ7</accession>
<sequence>MAQRIFQSFRRLPSQLTSVRKKQDTVEVVGSHYKINVCSNVGFPAKPSSLAYDQSLDIFALATRDGILYVFGKPGVVYYGSHKGALEIIKVLFFTGMGKLLTLSVDDIIYVWEIVSPNGNQPGLQNIGQLSGVSDALESKHLEVDPIGDITSHITALIVSSSNSSILVGTDQGNVAPIRRNTHVKQGVDQDENTMWIMPSKDKIITPHRALQSISPEKRTRLRLDAVVVLLERPSYPSQLLIGYSSGICLLYDLQGERVLALLPCQYELEAATWCGGSGLPVRGAVANPTATPPHLGTRVLTAYGNGSLGVWQIPLFATGPGLATELGTQTLQMMESPSMPYGPFPCKLISKVFWLPSHEGGITIFTGGMPRSIYGDRNTVSILRGSNLDQAAAANLAAALRADSEGDADCERSTAGQEFYDGGANADILLPSGLVPGAPVHVFDSDAPEHVCLDLPSLVVDVCPLGPAGGPVTGLLILCEEELIAIDLLTPGWPLLELPYLNCLHASSLTTYGLFTQVNPAFLEGLEAIGGGADAVGPVPRATGLSTRTWPIQGGELGRRNEVSEPVVPSDDLLITGHENGTLQFWRLAAGGCARKIFCLFTGSLFEGDFGPDAVGDTHRACEEESEPWPPFRRVGLFDPFMDDVRAAIKVIHLVDSTLVVGGAAGQVSVWQLAPTKPTMATLDVPVAPEVPGFRWKGYAPLTLRRNQLDQPQRLAGASLFPMAVALCQPPSPVTCLSACELSDFSAMDKSLQPSPQPSPTIGVLVGMGTAHGFALMHISASEGGFASHLLLHHSTIPSNAEALEEAAVGEGWARRRTRELKNSLRDSFRRLKRMKSGRSTMTAAPIGPVAVTAGSSTSAQQTTSGSTVSPPANRLNHPPRVGLRKSVSRSASAANQGIQIRGDPLQEALSRVHSDNETLTSPPLPTGCEREICDRPAATANTALVRCMAFGPPLHHRLRPPAAGITASTSATIETSQLLGSFFAATAGGATFVFALYTDNVRRPSHLALRQATQMQLQHRAPIVALRLIDTKTHCPLLTSSVYLPQFSSPLVPSHHHPLPPHLMVISEEQVRLFSLPSISLRQKARITAKDGFRIKTGNIMAFGQLSNERNMGIYGIEFNCVFTNNGGQAVVLSVPYLRRRDTIALLGGADVLEINSIVFATAASTRPKVTAAPSLGVYQTAPGQLAIFDMVLAGQRSSALGTAYRTVGLTKVAKHSTPSPSPRLQQRLVKPSTSTDTANVITGSVPISENTRPSVNGF</sequence>
<dbReference type="GO" id="GO:0030864">
    <property type="term" value="C:cortical actin cytoskeleton"/>
    <property type="evidence" value="ECO:0007669"/>
    <property type="project" value="TreeGrafter"/>
</dbReference>
<reference evidence="3 4" key="1">
    <citation type="journal article" date="2013" name="Nature">
        <title>The genomes of four tapeworm species reveal adaptations to parasitism.</title>
        <authorList>
            <person name="Tsai I.J."/>
            <person name="Zarowiecki M."/>
            <person name="Holroyd N."/>
            <person name="Garciarrubio A."/>
            <person name="Sanchez-Flores A."/>
            <person name="Brooks K.L."/>
            <person name="Tracey A."/>
            <person name="Bobes R.J."/>
            <person name="Fragoso G."/>
            <person name="Sciutto E."/>
            <person name="Aslett M."/>
            <person name="Beasley H."/>
            <person name="Bennett H.M."/>
            <person name="Cai J."/>
            <person name="Camicia F."/>
            <person name="Clark R."/>
            <person name="Cucher M."/>
            <person name="De Silva N."/>
            <person name="Day T.A."/>
            <person name="Deplazes P."/>
            <person name="Estrada K."/>
            <person name="Fernandez C."/>
            <person name="Holland P.W."/>
            <person name="Hou J."/>
            <person name="Hu S."/>
            <person name="Huckvale T."/>
            <person name="Hung S.S."/>
            <person name="Kamenetzky L."/>
            <person name="Keane J.A."/>
            <person name="Kiss F."/>
            <person name="Koziol U."/>
            <person name="Lambert O."/>
            <person name="Liu K."/>
            <person name="Luo X."/>
            <person name="Luo Y."/>
            <person name="Macchiaroli N."/>
            <person name="Nichol S."/>
            <person name="Paps J."/>
            <person name="Parkinson J."/>
            <person name="Pouchkina-Stantcheva N."/>
            <person name="Riddiford N."/>
            <person name="Rosenzvit M."/>
            <person name="Salinas G."/>
            <person name="Wasmuth J.D."/>
            <person name="Zamanian M."/>
            <person name="Zheng Y."/>
            <person name="Cai X."/>
            <person name="Soberon X."/>
            <person name="Olson P.D."/>
            <person name="Laclette J.P."/>
            <person name="Brehm K."/>
            <person name="Berriman M."/>
            <person name="Garciarrubio A."/>
            <person name="Bobes R.J."/>
            <person name="Fragoso G."/>
            <person name="Sanchez-Flores A."/>
            <person name="Estrada K."/>
            <person name="Cevallos M.A."/>
            <person name="Morett E."/>
            <person name="Gonzalez V."/>
            <person name="Portillo T."/>
            <person name="Ochoa-Leyva A."/>
            <person name="Jose M.V."/>
            <person name="Sciutto E."/>
            <person name="Landa A."/>
            <person name="Jimenez L."/>
            <person name="Valdes V."/>
            <person name="Carrero J.C."/>
            <person name="Larralde C."/>
            <person name="Morales-Montor J."/>
            <person name="Limon-Lason J."/>
            <person name="Soberon X."/>
            <person name="Laclette J.P."/>
        </authorList>
    </citation>
    <scope>NUCLEOTIDE SEQUENCE [LARGE SCALE GENOMIC DNA]</scope>
</reference>
<feature type="region of interest" description="Disordered" evidence="1">
    <location>
        <begin position="854"/>
        <end position="905"/>
    </location>
</feature>
<organism evidence="3">
    <name type="scientific">Echinococcus granulosus</name>
    <name type="common">Hydatid tapeworm</name>
    <dbReference type="NCBI Taxonomy" id="6210"/>
    <lineage>
        <taxon>Eukaryota</taxon>
        <taxon>Metazoa</taxon>
        <taxon>Spiralia</taxon>
        <taxon>Lophotrochozoa</taxon>
        <taxon>Platyhelminthes</taxon>
        <taxon>Cestoda</taxon>
        <taxon>Eucestoda</taxon>
        <taxon>Cyclophyllidea</taxon>
        <taxon>Taeniidae</taxon>
        <taxon>Echinococcus</taxon>
        <taxon>Echinococcus granulosus group</taxon>
    </lineage>
</organism>
<dbReference type="GO" id="GO:0019905">
    <property type="term" value="F:syntaxin binding"/>
    <property type="evidence" value="ECO:0007669"/>
    <property type="project" value="TreeGrafter"/>
</dbReference>
<reference evidence="3" key="2">
    <citation type="submission" date="2014-06" db="EMBL/GenBank/DDBJ databases">
        <authorList>
            <person name="Aslett M."/>
        </authorList>
    </citation>
    <scope>NUCLEOTIDE SEQUENCE</scope>
</reference>
<name>A0A068WQJ7_ECHGR</name>
<dbReference type="WBParaSite" id="EgrG_000060600">
    <property type="protein sequence ID" value="EgrG_000060600"/>
    <property type="gene ID" value="EgrG_000060600"/>
</dbReference>
<dbReference type="GO" id="GO:0030866">
    <property type="term" value="P:cortical actin cytoskeleton organization"/>
    <property type="evidence" value="ECO:0007669"/>
    <property type="project" value="TreeGrafter"/>
</dbReference>
<dbReference type="InterPro" id="IPR013577">
    <property type="entry name" value="LLGL2"/>
</dbReference>
<evidence type="ECO:0000313" key="4">
    <source>
        <dbReference type="Proteomes" id="UP000492820"/>
    </source>
</evidence>
<dbReference type="GO" id="GO:0051294">
    <property type="term" value="P:establishment of spindle orientation"/>
    <property type="evidence" value="ECO:0007669"/>
    <property type="project" value="TreeGrafter"/>
</dbReference>
<protein>
    <submittedName>
        <fullName evidence="3 5">Lethal2 giant larvae protein 2</fullName>
    </submittedName>
</protein>
<dbReference type="OrthoDB" id="19944at2759"/>
<evidence type="ECO:0000256" key="1">
    <source>
        <dbReference type="SAM" id="MobiDB-lite"/>
    </source>
</evidence>
<dbReference type="PANTHER" id="PTHR10241">
    <property type="entry name" value="LETHAL 2 GIANT LARVAE PROTEIN"/>
    <property type="match status" value="1"/>
</dbReference>
<dbReference type="EMBL" id="LK028585">
    <property type="protein sequence ID" value="CDS22077.1"/>
    <property type="molecule type" value="Genomic_DNA"/>
</dbReference>
<reference evidence="5" key="3">
    <citation type="submission" date="2020-10" db="UniProtKB">
        <authorList>
            <consortium name="WormBaseParasite"/>
        </authorList>
    </citation>
    <scope>IDENTIFICATION</scope>
</reference>
<dbReference type="Pfam" id="PF08366">
    <property type="entry name" value="LLGL"/>
    <property type="match status" value="1"/>
</dbReference>
<dbReference type="SUPFAM" id="SSF50978">
    <property type="entry name" value="WD40 repeat-like"/>
    <property type="match status" value="1"/>
</dbReference>
<dbReference type="GO" id="GO:0008593">
    <property type="term" value="P:regulation of Notch signaling pathway"/>
    <property type="evidence" value="ECO:0007669"/>
    <property type="project" value="TreeGrafter"/>
</dbReference>
<gene>
    <name evidence="5" type="primary">EGR_05828</name>
    <name evidence="3" type="ORF">EgrG_000060600</name>
</gene>
<feature type="compositionally biased region" description="Polar residues" evidence="1">
    <location>
        <begin position="890"/>
        <end position="900"/>
    </location>
</feature>
<dbReference type="AlphaFoldDB" id="A0A068WQJ7"/>
<feature type="compositionally biased region" description="Low complexity" evidence="1">
    <location>
        <begin position="854"/>
        <end position="871"/>
    </location>
</feature>
<proteinExistence type="predicted"/>
<dbReference type="GO" id="GO:0005886">
    <property type="term" value="C:plasma membrane"/>
    <property type="evidence" value="ECO:0007669"/>
    <property type="project" value="TreeGrafter"/>
</dbReference>
<dbReference type="GO" id="GO:0032878">
    <property type="term" value="P:regulation of establishment or maintenance of cell polarity"/>
    <property type="evidence" value="ECO:0007669"/>
    <property type="project" value="TreeGrafter"/>
</dbReference>
<dbReference type="InterPro" id="IPR036322">
    <property type="entry name" value="WD40_repeat_dom_sf"/>
</dbReference>
<evidence type="ECO:0000313" key="3">
    <source>
        <dbReference type="EMBL" id="CDS22077.1"/>
    </source>
</evidence>
<dbReference type="GO" id="GO:0005096">
    <property type="term" value="F:GTPase activator activity"/>
    <property type="evidence" value="ECO:0007669"/>
    <property type="project" value="TreeGrafter"/>
</dbReference>
<feature type="domain" description="Lethal giant larvae homologue 2" evidence="2">
    <location>
        <begin position="339"/>
        <end position="388"/>
    </location>
</feature>
<dbReference type="Proteomes" id="UP000492820">
    <property type="component" value="Unassembled WGS sequence"/>
</dbReference>
<evidence type="ECO:0000259" key="2">
    <source>
        <dbReference type="Pfam" id="PF08366"/>
    </source>
</evidence>
<evidence type="ECO:0000313" key="5">
    <source>
        <dbReference type="WBParaSite" id="EgrG_000060600"/>
    </source>
</evidence>
<dbReference type="GO" id="GO:0045159">
    <property type="term" value="F:myosin II binding"/>
    <property type="evidence" value="ECO:0007669"/>
    <property type="project" value="TreeGrafter"/>
</dbReference>
<dbReference type="PANTHER" id="PTHR10241:SF29">
    <property type="entry name" value="LETHAL(2) GIANT LARVAE PROTEIN"/>
    <property type="match status" value="1"/>
</dbReference>
<dbReference type="GO" id="GO:0006893">
    <property type="term" value="P:Golgi to plasma membrane transport"/>
    <property type="evidence" value="ECO:0007669"/>
    <property type="project" value="TreeGrafter"/>
</dbReference>